<proteinExistence type="inferred from homology"/>
<evidence type="ECO:0000256" key="2">
    <source>
        <dbReference type="ARBA" id="ARBA00009773"/>
    </source>
</evidence>
<keyword evidence="5 7" id="KW-0472">Membrane</keyword>
<evidence type="ECO:0000256" key="7">
    <source>
        <dbReference type="SAM" id="Phobius"/>
    </source>
</evidence>
<evidence type="ECO:0000256" key="1">
    <source>
        <dbReference type="ARBA" id="ARBA00004141"/>
    </source>
</evidence>
<feature type="transmembrane region" description="Helical" evidence="7">
    <location>
        <begin position="29"/>
        <end position="49"/>
    </location>
</feature>
<feature type="transmembrane region" description="Helical" evidence="7">
    <location>
        <begin position="311"/>
        <end position="328"/>
    </location>
</feature>
<dbReference type="PANTHER" id="PTHR21716:SF64">
    <property type="entry name" value="AI-2 TRANSPORT PROTEIN TQSA"/>
    <property type="match status" value="1"/>
</dbReference>
<feature type="transmembrane region" description="Helical" evidence="7">
    <location>
        <begin position="61"/>
        <end position="87"/>
    </location>
</feature>
<accession>A0ABS4PY23</accession>
<sequence>MSPPVVPRGLVVLLGTASAVVVVAGLRAAAWLVAPALLALVIVIVVSPVHRWLRRRGLPALLATVILVTVVYGVFLVFAAVLVASLVRLAALLPGYTERVRVLATEAADRLHAWGVGPAQLGDLARAADPGKILSSVGALLGDLTAMTTSIVFLLALLLFFSTEASTIGARLDAVERVRPRIRGALTGFATKTRRFLAVTTVFGIVVAVLDTIVLLWLGIPLAVLWGLLSFVTNYIPNIGFILGVVPPALLGLLSGGWGTTLAVVLVYLVLNFVLQSLVQPRYVGDAVGLSTVLTFVSLVFWAWVLGPLGALLAVPATLLVLAVLVDIDPRAGWAAALLRAPDRREDGPFVTGDARGRRRPLRWPARGNRGKGRAP</sequence>
<organism evidence="8 9">
    <name type="scientific">Amycolatopsis magusensis</name>
    <dbReference type="NCBI Taxonomy" id="882444"/>
    <lineage>
        <taxon>Bacteria</taxon>
        <taxon>Bacillati</taxon>
        <taxon>Actinomycetota</taxon>
        <taxon>Actinomycetes</taxon>
        <taxon>Pseudonocardiales</taxon>
        <taxon>Pseudonocardiaceae</taxon>
        <taxon>Amycolatopsis</taxon>
    </lineage>
</organism>
<dbReference type="Proteomes" id="UP000741013">
    <property type="component" value="Unassembled WGS sequence"/>
</dbReference>
<dbReference type="InterPro" id="IPR002549">
    <property type="entry name" value="AI-2E-like"/>
</dbReference>
<feature type="transmembrane region" description="Helical" evidence="7">
    <location>
        <begin position="139"/>
        <end position="161"/>
    </location>
</feature>
<reference evidence="8 9" key="1">
    <citation type="submission" date="2021-03" db="EMBL/GenBank/DDBJ databases">
        <title>Sequencing the genomes of 1000 actinobacteria strains.</title>
        <authorList>
            <person name="Klenk H.-P."/>
        </authorList>
    </citation>
    <scope>NUCLEOTIDE SEQUENCE [LARGE SCALE GENOMIC DNA]</scope>
    <source>
        <strain evidence="8 9">DSM 45510</strain>
    </source>
</reference>
<comment type="subcellular location">
    <subcellularLocation>
        <location evidence="1">Membrane</location>
        <topology evidence="1">Multi-pass membrane protein</topology>
    </subcellularLocation>
</comment>
<comment type="similarity">
    <text evidence="2">Belongs to the autoinducer-2 exporter (AI-2E) (TC 2.A.86) family.</text>
</comment>
<gene>
    <name evidence="8" type="ORF">JOM49_005850</name>
</gene>
<comment type="caution">
    <text evidence="8">The sequence shown here is derived from an EMBL/GenBank/DDBJ whole genome shotgun (WGS) entry which is preliminary data.</text>
</comment>
<keyword evidence="9" id="KW-1185">Reference proteome</keyword>
<evidence type="ECO:0000313" key="9">
    <source>
        <dbReference type="Proteomes" id="UP000741013"/>
    </source>
</evidence>
<dbReference type="PANTHER" id="PTHR21716">
    <property type="entry name" value="TRANSMEMBRANE PROTEIN"/>
    <property type="match status" value="1"/>
</dbReference>
<evidence type="ECO:0000313" key="8">
    <source>
        <dbReference type="EMBL" id="MBP2184324.1"/>
    </source>
</evidence>
<evidence type="ECO:0000256" key="4">
    <source>
        <dbReference type="ARBA" id="ARBA00022989"/>
    </source>
</evidence>
<keyword evidence="4 7" id="KW-1133">Transmembrane helix</keyword>
<dbReference type="EMBL" id="JAGGMS010000001">
    <property type="protein sequence ID" value="MBP2184324.1"/>
    <property type="molecule type" value="Genomic_DNA"/>
</dbReference>
<dbReference type="Pfam" id="PF01594">
    <property type="entry name" value="AI-2E_transport"/>
    <property type="match status" value="1"/>
</dbReference>
<feature type="transmembrane region" description="Helical" evidence="7">
    <location>
        <begin position="196"/>
        <end position="229"/>
    </location>
</feature>
<evidence type="ECO:0000256" key="3">
    <source>
        <dbReference type="ARBA" id="ARBA00022692"/>
    </source>
</evidence>
<evidence type="ECO:0000256" key="5">
    <source>
        <dbReference type="ARBA" id="ARBA00023136"/>
    </source>
</evidence>
<protein>
    <submittedName>
        <fullName evidence="8">PurR-regulated permease PerM</fullName>
    </submittedName>
</protein>
<keyword evidence="3 7" id="KW-0812">Transmembrane</keyword>
<feature type="transmembrane region" description="Helical" evidence="7">
    <location>
        <begin position="249"/>
        <end position="271"/>
    </location>
</feature>
<dbReference type="RefSeq" id="WP_209667352.1">
    <property type="nucleotide sequence ID" value="NZ_JAGGMS010000001.1"/>
</dbReference>
<name>A0ABS4PY23_9PSEU</name>
<evidence type="ECO:0000256" key="6">
    <source>
        <dbReference type="SAM" id="MobiDB-lite"/>
    </source>
</evidence>
<feature type="region of interest" description="Disordered" evidence="6">
    <location>
        <begin position="348"/>
        <end position="376"/>
    </location>
</feature>